<organism evidence="1">
    <name type="scientific">marine metagenome</name>
    <dbReference type="NCBI Taxonomy" id="408172"/>
    <lineage>
        <taxon>unclassified sequences</taxon>
        <taxon>metagenomes</taxon>
        <taxon>ecological metagenomes</taxon>
    </lineage>
</organism>
<dbReference type="EMBL" id="UINC01035957">
    <property type="protein sequence ID" value="SVB29181.1"/>
    <property type="molecule type" value="Genomic_DNA"/>
</dbReference>
<dbReference type="InterPro" id="IPR014845">
    <property type="entry name" value="GYD/TTHA1554"/>
</dbReference>
<evidence type="ECO:0008006" key="2">
    <source>
        <dbReference type="Google" id="ProtNLM"/>
    </source>
</evidence>
<accession>A0A382CUG2</accession>
<dbReference type="Pfam" id="PF08734">
    <property type="entry name" value="GYD"/>
    <property type="match status" value="1"/>
</dbReference>
<protein>
    <recommendedName>
        <fullName evidence="2">GYD domain-containing protein</fullName>
    </recommendedName>
</protein>
<name>A0A382CUG2_9ZZZZ</name>
<sequence length="108" mass="11695">MSKFYLLGKYSKEGLASIVDNPDSDRSAVAKAMISSVGGNFLQYDFLRGHYDFVAIFDNVDFDKAAAIKAATVSTGMFDAVDLFETVDLNKIAANAKNVQGIFTKPGK</sequence>
<proteinExistence type="predicted"/>
<dbReference type="AlphaFoldDB" id="A0A382CUG2"/>
<evidence type="ECO:0000313" key="1">
    <source>
        <dbReference type="EMBL" id="SVB29181.1"/>
    </source>
</evidence>
<reference evidence="1" key="1">
    <citation type="submission" date="2018-05" db="EMBL/GenBank/DDBJ databases">
        <authorList>
            <person name="Lanie J.A."/>
            <person name="Ng W.-L."/>
            <person name="Kazmierczak K.M."/>
            <person name="Andrzejewski T.M."/>
            <person name="Davidsen T.M."/>
            <person name="Wayne K.J."/>
            <person name="Tettelin H."/>
            <person name="Glass J.I."/>
            <person name="Rusch D."/>
            <person name="Podicherti R."/>
            <person name="Tsui H.-C.T."/>
            <person name="Winkler M.E."/>
        </authorList>
    </citation>
    <scope>NUCLEOTIDE SEQUENCE</scope>
</reference>
<gene>
    <name evidence="1" type="ORF">METZ01_LOCUS182035</name>
</gene>